<sequence>MEGPGRPGGYRQSRRSRSQRDRDRKLAGPGAREARPYSPSSGSEREAGEGPASGSGPGLGSGPGSSRPRPPRRRRKESTSCEEDIIDGFAIASFPSLEALEVRLAPFPRVASGECHCYLELILWSASHQLIPKSVSISSALVHPVPSSSPSLPFPLL</sequence>
<evidence type="ECO:0000313" key="3">
    <source>
        <dbReference type="EMBL" id="GCC45047.1"/>
    </source>
</evidence>
<feature type="compositionally biased region" description="Gly residues" evidence="2">
    <location>
        <begin position="51"/>
        <end position="63"/>
    </location>
</feature>
<protein>
    <submittedName>
        <fullName evidence="3">Uncharacterized protein</fullName>
    </submittedName>
</protein>
<dbReference type="Proteomes" id="UP000287033">
    <property type="component" value="Unassembled WGS sequence"/>
</dbReference>
<organism evidence="3 4">
    <name type="scientific">Chiloscyllium punctatum</name>
    <name type="common">Brownbanded bambooshark</name>
    <name type="synonym">Hemiscyllium punctatum</name>
    <dbReference type="NCBI Taxonomy" id="137246"/>
    <lineage>
        <taxon>Eukaryota</taxon>
        <taxon>Metazoa</taxon>
        <taxon>Chordata</taxon>
        <taxon>Craniata</taxon>
        <taxon>Vertebrata</taxon>
        <taxon>Chondrichthyes</taxon>
        <taxon>Elasmobranchii</taxon>
        <taxon>Galeomorphii</taxon>
        <taxon>Galeoidea</taxon>
        <taxon>Orectolobiformes</taxon>
        <taxon>Hemiscylliidae</taxon>
        <taxon>Chiloscyllium</taxon>
    </lineage>
</organism>
<evidence type="ECO:0000256" key="2">
    <source>
        <dbReference type="SAM" id="MobiDB-lite"/>
    </source>
</evidence>
<proteinExistence type="predicted"/>
<comment type="caution">
    <text evidence="3">The sequence shown here is derived from an EMBL/GenBank/DDBJ whole genome shotgun (WGS) entry which is preliminary data.</text>
</comment>
<dbReference type="AlphaFoldDB" id="A0A401TQU9"/>
<dbReference type="InterPro" id="IPR023246">
    <property type="entry name" value="AUTS2"/>
</dbReference>
<dbReference type="OMA" id="ECHCYLE"/>
<keyword evidence="4" id="KW-1185">Reference proteome</keyword>
<dbReference type="OrthoDB" id="8964459at2759"/>
<evidence type="ECO:0000313" key="4">
    <source>
        <dbReference type="Proteomes" id="UP000287033"/>
    </source>
</evidence>
<dbReference type="PANTHER" id="PTHR14429:SF22">
    <property type="entry name" value="AGAP013055-PA"/>
    <property type="match status" value="1"/>
</dbReference>
<name>A0A401TQU9_CHIPU</name>
<dbReference type="PANTHER" id="PTHR14429">
    <property type="entry name" value="FIBROSIN FAMILY MEMBER"/>
    <property type="match status" value="1"/>
</dbReference>
<feature type="region of interest" description="Disordered" evidence="2">
    <location>
        <begin position="1"/>
        <end position="82"/>
    </location>
</feature>
<accession>A0A401TQU9</accession>
<gene>
    <name evidence="3" type="ORF">chiPu_0028809</name>
</gene>
<evidence type="ECO:0000256" key="1">
    <source>
        <dbReference type="ARBA" id="ARBA00022553"/>
    </source>
</evidence>
<dbReference type="STRING" id="137246.A0A401TQU9"/>
<reference evidence="3 4" key="1">
    <citation type="journal article" date="2018" name="Nat. Ecol. Evol.">
        <title>Shark genomes provide insights into elasmobranch evolution and the origin of vertebrates.</title>
        <authorList>
            <person name="Hara Y"/>
            <person name="Yamaguchi K"/>
            <person name="Onimaru K"/>
            <person name="Kadota M"/>
            <person name="Koyanagi M"/>
            <person name="Keeley SD"/>
            <person name="Tatsumi K"/>
            <person name="Tanaka K"/>
            <person name="Motone F"/>
            <person name="Kageyama Y"/>
            <person name="Nozu R"/>
            <person name="Adachi N"/>
            <person name="Nishimura O"/>
            <person name="Nakagawa R"/>
            <person name="Tanegashima C"/>
            <person name="Kiyatake I"/>
            <person name="Matsumoto R"/>
            <person name="Murakumo K"/>
            <person name="Nishida K"/>
            <person name="Terakita A"/>
            <person name="Kuratani S"/>
            <person name="Sato K"/>
            <person name="Hyodo S Kuraku.S."/>
        </authorList>
    </citation>
    <scope>NUCLEOTIDE SEQUENCE [LARGE SCALE GENOMIC DNA]</scope>
</reference>
<dbReference type="EMBL" id="BEZZ01140934">
    <property type="protein sequence ID" value="GCC45047.1"/>
    <property type="molecule type" value="Genomic_DNA"/>
</dbReference>
<keyword evidence="1" id="KW-0597">Phosphoprotein</keyword>